<reference evidence="1" key="1">
    <citation type="journal article" date="2021" name="Proc. Natl. Acad. Sci. U.S.A.">
        <title>A Catalog of Tens of Thousands of Viruses from Human Metagenomes Reveals Hidden Associations with Chronic Diseases.</title>
        <authorList>
            <person name="Tisza M.J."/>
            <person name="Buck C.B."/>
        </authorList>
    </citation>
    <scope>NUCLEOTIDE SEQUENCE</scope>
    <source>
        <strain evidence="1">CtqwO1</strain>
    </source>
</reference>
<name>A0A8S5QMN3_9CAUD</name>
<evidence type="ECO:0000313" key="1">
    <source>
        <dbReference type="EMBL" id="DAE20502.1"/>
    </source>
</evidence>
<protein>
    <submittedName>
        <fullName evidence="1">Uncharacterized protein</fullName>
    </submittedName>
</protein>
<organism evidence="1">
    <name type="scientific">Siphoviridae sp. ctqwO1</name>
    <dbReference type="NCBI Taxonomy" id="2826472"/>
    <lineage>
        <taxon>Viruses</taxon>
        <taxon>Duplodnaviria</taxon>
        <taxon>Heunggongvirae</taxon>
        <taxon>Uroviricota</taxon>
        <taxon>Caudoviricetes</taxon>
    </lineage>
</organism>
<sequence>MAKWTDYPTKTTPVDTDDLMIYDATGKANKRVLFSGLWNWIVDKLTNAVISNLQTNNKTILGALNELNSNSFPFRSITSLTDERNAQFRFSVAEDITVGTKTIPAYTKGIIMAYTDAVMIGVFGADDASELYIGYRSQNTWMINCIK</sequence>
<accession>A0A8S5QMN3</accession>
<proteinExistence type="predicted"/>
<dbReference type="EMBL" id="BK015696">
    <property type="protein sequence ID" value="DAE20502.1"/>
    <property type="molecule type" value="Genomic_DNA"/>
</dbReference>